<reference evidence="4" key="2">
    <citation type="submission" date="2015-08" db="UniProtKB">
        <authorList>
            <consortium name="WormBaseParasite"/>
        </authorList>
    </citation>
    <scope>IDENTIFICATION</scope>
</reference>
<proteinExistence type="predicted"/>
<organism evidence="3 4">
    <name type="scientific">Strongyloides venezuelensis</name>
    <name type="common">Threadworm</name>
    <dbReference type="NCBI Taxonomy" id="75913"/>
    <lineage>
        <taxon>Eukaryota</taxon>
        <taxon>Metazoa</taxon>
        <taxon>Ecdysozoa</taxon>
        <taxon>Nematoda</taxon>
        <taxon>Chromadorea</taxon>
        <taxon>Rhabditida</taxon>
        <taxon>Tylenchina</taxon>
        <taxon>Panagrolaimomorpha</taxon>
        <taxon>Strongyloidoidea</taxon>
        <taxon>Strongyloididae</taxon>
        <taxon>Strongyloides</taxon>
    </lineage>
</organism>
<sequence>MLDQFTIGIRIEDYIYEALVDTGAEVSILPKRAVDMEKMIPCNKKIKGYGNGEIVSAKLVLLRSYPTIEYDTQWERRSIYFDEARCIKLKYKEKSKLNTLTLITEKMNFKILVERSFPYITSRSEMT</sequence>
<protein>
    <submittedName>
        <fullName evidence="4">Peptidase A2 domain-containing protein</fullName>
    </submittedName>
</protein>
<dbReference type="SUPFAM" id="SSF50630">
    <property type="entry name" value="Acid proteases"/>
    <property type="match status" value="1"/>
</dbReference>
<feature type="domain" description="Peptidase A2" evidence="2">
    <location>
        <begin position="16"/>
        <end position="50"/>
    </location>
</feature>
<dbReference type="InterPro" id="IPR001969">
    <property type="entry name" value="Aspartic_peptidase_AS"/>
</dbReference>
<reference evidence="3" key="1">
    <citation type="submission" date="2014-07" db="EMBL/GenBank/DDBJ databases">
        <authorList>
            <person name="Martin A.A"/>
            <person name="De Silva N."/>
        </authorList>
    </citation>
    <scope>NUCLEOTIDE SEQUENCE</scope>
</reference>
<dbReference type="STRING" id="75913.A0A0K0FQY0"/>
<dbReference type="AlphaFoldDB" id="A0A0K0FQY0"/>
<keyword evidence="3" id="KW-1185">Reference proteome</keyword>
<dbReference type="GO" id="GO:0004190">
    <property type="term" value="F:aspartic-type endopeptidase activity"/>
    <property type="evidence" value="ECO:0007669"/>
    <property type="project" value="InterPro"/>
</dbReference>
<evidence type="ECO:0000259" key="2">
    <source>
        <dbReference type="PROSITE" id="PS50175"/>
    </source>
</evidence>
<dbReference type="Proteomes" id="UP000035680">
    <property type="component" value="Unassembled WGS sequence"/>
</dbReference>
<evidence type="ECO:0000313" key="4">
    <source>
        <dbReference type="WBParaSite" id="SVE_1219300.1"/>
    </source>
</evidence>
<dbReference type="PROSITE" id="PS50175">
    <property type="entry name" value="ASP_PROT_RETROV"/>
    <property type="match status" value="1"/>
</dbReference>
<dbReference type="GO" id="GO:0006508">
    <property type="term" value="P:proteolysis"/>
    <property type="evidence" value="ECO:0007669"/>
    <property type="project" value="InterPro"/>
</dbReference>
<dbReference type="InterPro" id="IPR021109">
    <property type="entry name" value="Peptidase_aspartic_dom_sf"/>
</dbReference>
<accession>A0A0K0FQY0</accession>
<dbReference type="PROSITE" id="PS00141">
    <property type="entry name" value="ASP_PROTEASE"/>
    <property type="match status" value="1"/>
</dbReference>
<evidence type="ECO:0000256" key="1">
    <source>
        <dbReference type="ARBA" id="ARBA00022801"/>
    </source>
</evidence>
<evidence type="ECO:0000313" key="3">
    <source>
        <dbReference type="Proteomes" id="UP000035680"/>
    </source>
</evidence>
<name>A0A0K0FQY0_STRVS</name>
<keyword evidence="1" id="KW-0378">Hydrolase</keyword>
<dbReference type="InterPro" id="IPR001995">
    <property type="entry name" value="Peptidase_A2_cat"/>
</dbReference>
<dbReference type="WBParaSite" id="SVE_1219300.1">
    <property type="protein sequence ID" value="SVE_1219300.1"/>
    <property type="gene ID" value="SVE_1219300"/>
</dbReference>